<dbReference type="EMBL" id="JAAOIW010000005">
    <property type="protein sequence ID" value="NHN31127.1"/>
    <property type="molecule type" value="Genomic_DNA"/>
</dbReference>
<dbReference type="InterPro" id="IPR053058">
    <property type="entry name" value="Mulikevirus_tape_measure"/>
</dbReference>
<proteinExistence type="predicted"/>
<evidence type="ECO:0000259" key="2">
    <source>
        <dbReference type="Pfam" id="PF20155"/>
    </source>
</evidence>
<sequence>MAFDLVARLRVIDNMSGQIGKSMSQMGGLAMKIASVGAAVTGLSAGIGVAAAAFSAFDLTKSALKLSSDAEQAGIAFDTMLGSADKSKKFLADLSDFANKTPFELPQVRDASKKLLAFGFDAEAVIPMLTGVGNAASGLGLGGDGIDRITLALGQMKAKAKVSGDEMMQLTEAGIPAWQMLADKMGISTAQVMKMSEKGLIPADKAIQVLIDGMNKKFPEMMAKQSKTLQGLWSTMKDTFDSKILVKYGDAIAGALKPRFDRLVTWIDDNKGKIEEWGTTIQRVAGKGADAILNELEYSFKTLKTRYFDNPDFQKIPTISGKVDYIIEDFKKIFDAWYEGGGNKQIASGTEALITYVSDALAASSGKLTAIGVNLGTSIGSGMLSGLKTFAAANPEMAALLTYIATPGPPAVKFAAAVAVGSGVATPIIDSAKEAYNGVSNDVKVFSEQGFMPGVSNIADNIAKNFDTSGNVDASGRRLVGKELYDYQKANPAPTPTKRSGGLSRVPIDNYPILAHRDEMVLTKAEADKQRNGGSNSGGIMITGNTFNVRSELDIDAIAAKIADEIDRRGAPQ</sequence>
<keyword evidence="4" id="KW-1185">Reference proteome</keyword>
<protein>
    <submittedName>
        <fullName evidence="3">Tape measure protein</fullName>
    </submittedName>
</protein>
<keyword evidence="1" id="KW-0812">Transmembrane</keyword>
<name>A0ABX0J4R4_9BACL</name>
<dbReference type="NCBIfam" id="TIGR02675">
    <property type="entry name" value="tape_meas_nterm"/>
    <property type="match status" value="1"/>
</dbReference>
<dbReference type="Pfam" id="PF20155">
    <property type="entry name" value="TMP_3"/>
    <property type="match status" value="1"/>
</dbReference>
<evidence type="ECO:0000313" key="4">
    <source>
        <dbReference type="Proteomes" id="UP001165962"/>
    </source>
</evidence>
<evidence type="ECO:0000256" key="1">
    <source>
        <dbReference type="SAM" id="Phobius"/>
    </source>
</evidence>
<keyword evidence="1" id="KW-0472">Membrane</keyword>
<dbReference type="RefSeq" id="WP_166150880.1">
    <property type="nucleotide sequence ID" value="NZ_JAAOIW010000005.1"/>
</dbReference>
<gene>
    <name evidence="3" type="ORF">G9U52_14910</name>
</gene>
<feature type="transmembrane region" description="Helical" evidence="1">
    <location>
        <begin position="33"/>
        <end position="57"/>
    </location>
</feature>
<dbReference type="Proteomes" id="UP001165962">
    <property type="component" value="Unassembled WGS sequence"/>
</dbReference>
<feature type="domain" description="Tape measure protein N-terminal" evidence="2">
    <location>
        <begin position="61"/>
        <end position="241"/>
    </location>
</feature>
<keyword evidence="1" id="KW-1133">Transmembrane helix</keyword>
<dbReference type="PANTHER" id="PTHR38812:SF2">
    <property type="entry name" value="MU-LIKE PROPHAGE FLUMU PROTEIN GP42"/>
    <property type="match status" value="1"/>
</dbReference>
<dbReference type="PANTHER" id="PTHR38812">
    <property type="entry name" value="MU-LIKE PROPHAGE FLUMU PROTEIN GP42"/>
    <property type="match status" value="1"/>
</dbReference>
<evidence type="ECO:0000313" key="3">
    <source>
        <dbReference type="EMBL" id="NHN31127.1"/>
    </source>
</evidence>
<accession>A0ABX0J4R4</accession>
<reference evidence="3" key="1">
    <citation type="submission" date="2020-03" db="EMBL/GenBank/DDBJ databases">
        <title>Draft sequencing of Paenibacilllus sp. S3N08.</title>
        <authorList>
            <person name="Kim D.-U."/>
        </authorList>
    </citation>
    <scope>NUCLEOTIDE SEQUENCE</scope>
    <source>
        <strain evidence="3">S3N08</strain>
    </source>
</reference>
<dbReference type="InterPro" id="IPR013491">
    <property type="entry name" value="Tape_meas_N"/>
</dbReference>
<comment type="caution">
    <text evidence="3">The sequence shown here is derived from an EMBL/GenBank/DDBJ whole genome shotgun (WGS) entry which is preliminary data.</text>
</comment>
<organism evidence="3 4">
    <name type="scientific">Paenibacillus agricola</name>
    <dbReference type="NCBI Taxonomy" id="2716264"/>
    <lineage>
        <taxon>Bacteria</taxon>
        <taxon>Bacillati</taxon>
        <taxon>Bacillota</taxon>
        <taxon>Bacilli</taxon>
        <taxon>Bacillales</taxon>
        <taxon>Paenibacillaceae</taxon>
        <taxon>Paenibacillus</taxon>
    </lineage>
</organism>